<sequence length="538" mass="58919">MSDASGHPIRHPHSLIPISDHHPGLIQLMNSRISLKMISFVAHTASKVIRIQGESHFGADMGLPTPPPTPLKPSFNAPNSTSQIISLQEFILHLVRTSHLNVASLLTTVVYLERLKTRLSCFALGLPCTRHRVFLAILIVSCKYLHDSGPRNVHWEKYAVAFDLAEINLMERQMLHLLDFDLRFNEKEACEVLAPLMPGPPTTVRQLPPTPSYEAPAHSSSSFVSPASSVSAKHMPTSASSASLTVSTTKPASVVYSNRHSTDILSASTSGSSTNSYCISSPYWPANISNMRSSASGSSFSSLEDDPDVYTSTAKDSRPFVLKPVPSRAYRHSKERVSASSQNIAVLKNDALTPIRYNPTTAAYAPTRPLLPRLIYGSPASQYEPSSLRPQLERRAASYGRAPTPAHEPPHVERRKLHGGFIGRLINKAAAAKSPKSSGSRGDKENTSSNTQQPKEDHVCDRVQQQTPKKQSQLFQQQSQTQTLMDVNLNVNVVYTERLSRVIDLGNGRPSAAKNSSSDRKGRNFSRGTSLEVGDAYN</sequence>
<dbReference type="OrthoDB" id="10250320at2759"/>
<dbReference type="GO" id="GO:0000307">
    <property type="term" value="C:cyclin-dependent protein kinase holoenzyme complex"/>
    <property type="evidence" value="ECO:0007669"/>
    <property type="project" value="TreeGrafter"/>
</dbReference>
<keyword evidence="4" id="KW-1185">Reference proteome</keyword>
<evidence type="ECO:0000313" key="4">
    <source>
        <dbReference type="Proteomes" id="UP000308652"/>
    </source>
</evidence>
<name>A0A5C3MEK0_9AGAR</name>
<dbReference type="STRING" id="68775.A0A5C3MEK0"/>
<dbReference type="GO" id="GO:0005634">
    <property type="term" value="C:nucleus"/>
    <property type="evidence" value="ECO:0007669"/>
    <property type="project" value="TreeGrafter"/>
</dbReference>
<feature type="region of interest" description="Disordered" evidence="1">
    <location>
        <begin position="506"/>
        <end position="538"/>
    </location>
</feature>
<evidence type="ECO:0000256" key="1">
    <source>
        <dbReference type="SAM" id="MobiDB-lite"/>
    </source>
</evidence>
<organism evidence="3 4">
    <name type="scientific">Crucibulum laeve</name>
    <dbReference type="NCBI Taxonomy" id="68775"/>
    <lineage>
        <taxon>Eukaryota</taxon>
        <taxon>Fungi</taxon>
        <taxon>Dikarya</taxon>
        <taxon>Basidiomycota</taxon>
        <taxon>Agaricomycotina</taxon>
        <taxon>Agaricomycetes</taxon>
        <taxon>Agaricomycetidae</taxon>
        <taxon>Agaricales</taxon>
        <taxon>Agaricineae</taxon>
        <taxon>Nidulariaceae</taxon>
        <taxon>Crucibulum</taxon>
    </lineage>
</organism>
<dbReference type="CDD" id="cd20557">
    <property type="entry name" value="CYCLIN_ScPCL1-like"/>
    <property type="match status" value="1"/>
</dbReference>
<dbReference type="InterPro" id="IPR013922">
    <property type="entry name" value="Cyclin_PHO80-like"/>
</dbReference>
<protein>
    <recommendedName>
        <fullName evidence="2">Cyclin N-terminal domain-containing protein</fullName>
    </recommendedName>
</protein>
<dbReference type="SUPFAM" id="SSF47954">
    <property type="entry name" value="Cyclin-like"/>
    <property type="match status" value="1"/>
</dbReference>
<dbReference type="InterPro" id="IPR036915">
    <property type="entry name" value="Cyclin-like_sf"/>
</dbReference>
<dbReference type="Pfam" id="PF00134">
    <property type="entry name" value="Cyclin_N"/>
    <property type="match status" value="1"/>
</dbReference>
<dbReference type="PANTHER" id="PTHR15615">
    <property type="match status" value="1"/>
</dbReference>
<feature type="compositionally biased region" description="Low complexity" evidence="1">
    <location>
        <begin position="429"/>
        <end position="440"/>
    </location>
</feature>
<accession>A0A5C3MEK0</accession>
<dbReference type="InterPro" id="IPR006671">
    <property type="entry name" value="Cyclin_N"/>
</dbReference>
<feature type="region of interest" description="Disordered" evidence="1">
    <location>
        <begin position="429"/>
        <end position="477"/>
    </location>
</feature>
<dbReference type="Proteomes" id="UP000308652">
    <property type="component" value="Unassembled WGS sequence"/>
</dbReference>
<dbReference type="GO" id="GO:0016538">
    <property type="term" value="F:cyclin-dependent protein serine/threonine kinase regulator activity"/>
    <property type="evidence" value="ECO:0007669"/>
    <property type="project" value="TreeGrafter"/>
</dbReference>
<dbReference type="GO" id="GO:0019901">
    <property type="term" value="F:protein kinase binding"/>
    <property type="evidence" value="ECO:0007669"/>
    <property type="project" value="InterPro"/>
</dbReference>
<reference evidence="3 4" key="1">
    <citation type="journal article" date="2019" name="Nat. Ecol. Evol.">
        <title>Megaphylogeny resolves global patterns of mushroom evolution.</title>
        <authorList>
            <person name="Varga T."/>
            <person name="Krizsan K."/>
            <person name="Foldi C."/>
            <person name="Dima B."/>
            <person name="Sanchez-Garcia M."/>
            <person name="Sanchez-Ramirez S."/>
            <person name="Szollosi G.J."/>
            <person name="Szarkandi J.G."/>
            <person name="Papp V."/>
            <person name="Albert L."/>
            <person name="Andreopoulos W."/>
            <person name="Angelini C."/>
            <person name="Antonin V."/>
            <person name="Barry K.W."/>
            <person name="Bougher N.L."/>
            <person name="Buchanan P."/>
            <person name="Buyck B."/>
            <person name="Bense V."/>
            <person name="Catcheside P."/>
            <person name="Chovatia M."/>
            <person name="Cooper J."/>
            <person name="Damon W."/>
            <person name="Desjardin D."/>
            <person name="Finy P."/>
            <person name="Geml J."/>
            <person name="Haridas S."/>
            <person name="Hughes K."/>
            <person name="Justo A."/>
            <person name="Karasinski D."/>
            <person name="Kautmanova I."/>
            <person name="Kiss B."/>
            <person name="Kocsube S."/>
            <person name="Kotiranta H."/>
            <person name="LaButti K.M."/>
            <person name="Lechner B.E."/>
            <person name="Liimatainen K."/>
            <person name="Lipzen A."/>
            <person name="Lukacs Z."/>
            <person name="Mihaltcheva S."/>
            <person name="Morgado L.N."/>
            <person name="Niskanen T."/>
            <person name="Noordeloos M.E."/>
            <person name="Ohm R.A."/>
            <person name="Ortiz-Santana B."/>
            <person name="Ovrebo C."/>
            <person name="Racz N."/>
            <person name="Riley R."/>
            <person name="Savchenko A."/>
            <person name="Shiryaev A."/>
            <person name="Soop K."/>
            <person name="Spirin V."/>
            <person name="Szebenyi C."/>
            <person name="Tomsovsky M."/>
            <person name="Tulloss R.E."/>
            <person name="Uehling J."/>
            <person name="Grigoriev I.V."/>
            <person name="Vagvolgyi C."/>
            <person name="Papp T."/>
            <person name="Martin F.M."/>
            <person name="Miettinen O."/>
            <person name="Hibbett D.S."/>
            <person name="Nagy L.G."/>
        </authorList>
    </citation>
    <scope>NUCLEOTIDE SEQUENCE [LARGE SCALE GENOMIC DNA]</scope>
    <source>
        <strain evidence="3 4">CBS 166.37</strain>
    </source>
</reference>
<evidence type="ECO:0000313" key="3">
    <source>
        <dbReference type="EMBL" id="TFK43063.1"/>
    </source>
</evidence>
<dbReference type="Gene3D" id="1.10.472.10">
    <property type="entry name" value="Cyclin-like"/>
    <property type="match status" value="1"/>
</dbReference>
<evidence type="ECO:0000259" key="2">
    <source>
        <dbReference type="Pfam" id="PF00134"/>
    </source>
</evidence>
<feature type="domain" description="Cyclin N-terminal" evidence="2">
    <location>
        <begin position="86"/>
        <end position="183"/>
    </location>
</feature>
<dbReference type="AlphaFoldDB" id="A0A5C3MEK0"/>
<gene>
    <name evidence="3" type="ORF">BDQ12DRAFT_661797</name>
</gene>
<feature type="compositionally biased region" description="Low complexity" evidence="1">
    <location>
        <begin position="464"/>
        <end position="477"/>
    </location>
</feature>
<feature type="region of interest" description="Disordered" evidence="1">
    <location>
        <begin position="380"/>
        <end position="414"/>
    </location>
</feature>
<feature type="compositionally biased region" description="Polar residues" evidence="1">
    <location>
        <begin position="380"/>
        <end position="389"/>
    </location>
</feature>
<proteinExistence type="predicted"/>
<dbReference type="PANTHER" id="PTHR15615:SF10">
    <property type="entry name" value="PHO85 CYCLIN-2-RELATED"/>
    <property type="match status" value="1"/>
</dbReference>
<dbReference type="EMBL" id="ML213591">
    <property type="protein sequence ID" value="TFK43063.1"/>
    <property type="molecule type" value="Genomic_DNA"/>
</dbReference>